<dbReference type="SUPFAM" id="SSF82693">
    <property type="entry name" value="Multidrug efflux transporter AcrB pore domain, PN1, PN2, PC1 and PC2 subdomains"/>
    <property type="match status" value="3"/>
</dbReference>
<proteinExistence type="predicted"/>
<dbReference type="GO" id="GO:0005886">
    <property type="term" value="C:plasma membrane"/>
    <property type="evidence" value="ECO:0007669"/>
    <property type="project" value="TreeGrafter"/>
</dbReference>
<keyword evidence="3" id="KW-1185">Reference proteome</keyword>
<dbReference type="Pfam" id="PF00873">
    <property type="entry name" value="ACR_tran"/>
    <property type="match status" value="1"/>
</dbReference>
<dbReference type="PATRIC" id="fig|1238182.3.peg.4174"/>
<dbReference type="STRING" id="1238182.C882_2220"/>
<feature type="transmembrane region" description="Helical" evidence="1">
    <location>
        <begin position="907"/>
        <end position="932"/>
    </location>
</feature>
<comment type="caution">
    <text evidence="2">The sequence shown here is derived from an EMBL/GenBank/DDBJ whole genome shotgun (WGS) entry which is preliminary data.</text>
</comment>
<dbReference type="InterPro" id="IPR001036">
    <property type="entry name" value="Acrflvin-R"/>
</dbReference>
<reference evidence="2 3" key="1">
    <citation type="journal article" date="2013" name="Genome Announc.">
        <title>Draft Genome Sequence of an Alphaproteobacterium, Caenispirillum salinarum AK4(T), Isolated from a Solar Saltern.</title>
        <authorList>
            <person name="Khatri I."/>
            <person name="Singh A."/>
            <person name="Korpole S."/>
            <person name="Pinnaka A.K."/>
            <person name="Subramanian S."/>
        </authorList>
    </citation>
    <scope>NUCLEOTIDE SEQUENCE [LARGE SCALE GENOMIC DNA]</scope>
    <source>
        <strain evidence="2 3">AK4</strain>
    </source>
</reference>
<feature type="transmembrane region" description="Helical" evidence="1">
    <location>
        <begin position="953"/>
        <end position="972"/>
    </location>
</feature>
<dbReference type="SUPFAM" id="SSF82714">
    <property type="entry name" value="Multidrug efflux transporter AcrB TolC docking domain, DN and DC subdomains"/>
    <property type="match status" value="2"/>
</dbReference>
<organism evidence="2 3">
    <name type="scientific">Caenispirillum salinarum AK4</name>
    <dbReference type="NCBI Taxonomy" id="1238182"/>
    <lineage>
        <taxon>Bacteria</taxon>
        <taxon>Pseudomonadati</taxon>
        <taxon>Pseudomonadota</taxon>
        <taxon>Alphaproteobacteria</taxon>
        <taxon>Rhodospirillales</taxon>
        <taxon>Novispirillaceae</taxon>
        <taxon>Caenispirillum</taxon>
    </lineage>
</organism>
<keyword evidence="1" id="KW-1133">Transmembrane helix</keyword>
<accession>K9H7N5</accession>
<keyword evidence="1" id="KW-0472">Membrane</keyword>
<feature type="transmembrane region" description="Helical" evidence="1">
    <location>
        <begin position="463"/>
        <end position="485"/>
    </location>
</feature>
<dbReference type="SUPFAM" id="SSF82866">
    <property type="entry name" value="Multidrug efflux transporter AcrB transmembrane domain"/>
    <property type="match status" value="2"/>
</dbReference>
<evidence type="ECO:0000313" key="3">
    <source>
        <dbReference type="Proteomes" id="UP000009881"/>
    </source>
</evidence>
<dbReference type="Gene3D" id="3.30.70.1320">
    <property type="entry name" value="Multidrug efflux transporter AcrB pore domain like"/>
    <property type="match status" value="1"/>
</dbReference>
<dbReference type="Gene3D" id="3.30.70.1430">
    <property type="entry name" value="Multidrug efflux transporter AcrB pore domain"/>
    <property type="match status" value="2"/>
</dbReference>
<feature type="transmembrane region" description="Helical" evidence="1">
    <location>
        <begin position="431"/>
        <end position="451"/>
    </location>
</feature>
<feature type="transmembrane region" description="Helical" evidence="1">
    <location>
        <begin position="525"/>
        <end position="543"/>
    </location>
</feature>
<feature type="transmembrane region" description="Helical" evidence="1">
    <location>
        <begin position="984"/>
        <end position="1003"/>
    </location>
</feature>
<dbReference type="Proteomes" id="UP000009881">
    <property type="component" value="Unassembled WGS sequence"/>
</dbReference>
<dbReference type="PANTHER" id="PTHR32063">
    <property type="match status" value="1"/>
</dbReference>
<dbReference type="PANTHER" id="PTHR32063:SF14">
    <property type="entry name" value="BLL4319 PROTEIN"/>
    <property type="match status" value="1"/>
</dbReference>
<gene>
    <name evidence="2" type="ORF">C882_2220</name>
</gene>
<feature type="transmembrane region" description="Helical" evidence="1">
    <location>
        <begin position="854"/>
        <end position="872"/>
    </location>
</feature>
<dbReference type="Gene3D" id="3.30.2090.10">
    <property type="entry name" value="Multidrug efflux transporter AcrB TolC docking domain, DN and DC subdomains"/>
    <property type="match status" value="2"/>
</dbReference>
<feature type="transmembrane region" description="Helical" evidence="1">
    <location>
        <begin position="386"/>
        <end position="411"/>
    </location>
</feature>
<dbReference type="InterPro" id="IPR027463">
    <property type="entry name" value="AcrB_DN_DC_subdom"/>
</dbReference>
<keyword evidence="1" id="KW-0812">Transmembrane</keyword>
<evidence type="ECO:0000313" key="2">
    <source>
        <dbReference type="EMBL" id="EKV26593.1"/>
    </source>
</evidence>
<dbReference type="GO" id="GO:0042910">
    <property type="term" value="F:xenobiotic transmembrane transporter activity"/>
    <property type="evidence" value="ECO:0007669"/>
    <property type="project" value="TreeGrafter"/>
</dbReference>
<dbReference type="AlphaFoldDB" id="K9H7N5"/>
<dbReference type="EMBL" id="ANHY01000026">
    <property type="protein sequence ID" value="EKV26593.1"/>
    <property type="molecule type" value="Genomic_DNA"/>
</dbReference>
<protein>
    <submittedName>
        <fullName evidence="2">Acriflavin resistance protein</fullName>
    </submittedName>
</protein>
<sequence>MVISTLSVKRPIAAAVVNLLILVFGIFALGQLSVREAPDINPPIVSVNTSYTGAAAEVVESRVTKIVEDYLSGIEGVETITSDSSEGHSRVTVAFDLDRDIDNAANDVRDRVNRALRDLPEDIEAPRISKADENADEVMWLTLRADHLEPMALTDMAERLVVDRLTSVDGVAQINVGGEQRYALRVWLDRDALTARGLTVADVDEALRRENVELPAGRLEGSAQTLAVRTVRSYQTPDEFNALPVATLDNGDIIRLGELARVEIGPSDTHRHFRANGREALGLGIIAQADANVLDVAAGVKAEVERIIADLPEGTDVGVSYDSSVFVDAALDGVLETLVVAIILVTAVIYLFLGSGRMTIIAATAIPVSLLGGLLAMWALGFTINVLTLLAFVLAAGLVVDDAIVVVESIWRRFEKGEAARPAAISGARTVGVAVIATTGVLVAVFAPLALQQGDVGRLFAEFALTMAATVIVSTVVALTLVPAMSGRFLGREHKPNALIRLVDAALERLEGGYRRALTLFLRSRVPVVVVLVAAVAAVWALYRDIPQELTPPEDRGGFWVVVNTPEGSAWDYAKSYVETLEDALLPLVGEDGGIRQALTAIWGSGEPRVRGIVALHDWETRGRSQDEIMDEVRANLADLPGATTYVRGRSGLASVGGGNSSRLSVVLGGPTYEDLARWRDIIVEEMEAHPGLRDPGSDYNEKRPQLLVTVDRARAAELGVSAREVGRTLQTALASRTVSTFVDRGEEYDVILQAGAADRDAPADITGLFVRSDRSGDLIPLETLVSLEEVASASSYNRYQRMRAVTISASLGPDMPLAEAVQWVRDTVQRELPGDARLSFTGAAQELVEATDAGWTTFALALAVAFLVLAAQFESLRLPTLIMMTVPLAMTGALFGLWVTGLTLNIYSQIGIVMLVGLAAKNGILLVEYATQLAEQGSRRLDAAVDAAVARLRPVLMTAISTAAGAVPLILSTGAGHETRQVLGVVILSGIAFATLLTLFVVPTLYRWTAVKGAGDRVGTAVKDDAEAPAVGRAAE</sequence>
<dbReference type="eggNOG" id="COG0841">
    <property type="taxonomic scope" value="Bacteria"/>
</dbReference>
<dbReference type="RefSeq" id="WP_009542615.1">
    <property type="nucleotide sequence ID" value="NZ_ANHY01000026.1"/>
</dbReference>
<feature type="transmembrane region" description="Helical" evidence="1">
    <location>
        <begin position="333"/>
        <end position="353"/>
    </location>
</feature>
<feature type="transmembrane region" description="Helical" evidence="1">
    <location>
        <begin position="879"/>
        <end position="901"/>
    </location>
</feature>
<feature type="transmembrane region" description="Helical" evidence="1">
    <location>
        <begin position="12"/>
        <end position="34"/>
    </location>
</feature>
<dbReference type="PRINTS" id="PR00702">
    <property type="entry name" value="ACRIFLAVINRP"/>
</dbReference>
<feature type="transmembrane region" description="Helical" evidence="1">
    <location>
        <begin position="360"/>
        <end position="380"/>
    </location>
</feature>
<evidence type="ECO:0000256" key="1">
    <source>
        <dbReference type="SAM" id="Phobius"/>
    </source>
</evidence>
<dbReference type="Gene3D" id="1.20.1640.10">
    <property type="entry name" value="Multidrug efflux transporter AcrB transmembrane domain"/>
    <property type="match status" value="2"/>
</dbReference>
<dbReference type="Gene3D" id="3.30.70.1440">
    <property type="entry name" value="Multidrug efflux transporter AcrB pore domain"/>
    <property type="match status" value="1"/>
</dbReference>
<name>K9H7N5_9PROT</name>
<dbReference type="OrthoDB" id="9806532at2"/>